<dbReference type="OrthoDB" id="10454131at2759"/>
<organism evidence="1 2">
    <name type="scientific">Symbiodinium natans</name>
    <dbReference type="NCBI Taxonomy" id="878477"/>
    <lineage>
        <taxon>Eukaryota</taxon>
        <taxon>Sar</taxon>
        <taxon>Alveolata</taxon>
        <taxon>Dinophyceae</taxon>
        <taxon>Suessiales</taxon>
        <taxon>Symbiodiniaceae</taxon>
        <taxon>Symbiodinium</taxon>
    </lineage>
</organism>
<reference evidence="1" key="1">
    <citation type="submission" date="2021-02" db="EMBL/GenBank/DDBJ databases">
        <authorList>
            <person name="Dougan E. K."/>
            <person name="Rhodes N."/>
            <person name="Thang M."/>
            <person name="Chan C."/>
        </authorList>
    </citation>
    <scope>NUCLEOTIDE SEQUENCE</scope>
</reference>
<name>A0A812QPA0_9DINO</name>
<dbReference type="AlphaFoldDB" id="A0A812QPA0"/>
<proteinExistence type="predicted"/>
<evidence type="ECO:0000313" key="1">
    <source>
        <dbReference type="EMBL" id="CAE7397204.1"/>
    </source>
</evidence>
<keyword evidence="2" id="KW-1185">Reference proteome</keyword>
<dbReference type="EMBL" id="CAJNDS010002258">
    <property type="protein sequence ID" value="CAE7397204.1"/>
    <property type="molecule type" value="Genomic_DNA"/>
</dbReference>
<accession>A0A812QPA0</accession>
<gene>
    <name evidence="1" type="ORF">SNAT2548_LOCUS21628</name>
</gene>
<evidence type="ECO:0000313" key="2">
    <source>
        <dbReference type="Proteomes" id="UP000604046"/>
    </source>
</evidence>
<dbReference type="Proteomes" id="UP000604046">
    <property type="component" value="Unassembled WGS sequence"/>
</dbReference>
<protein>
    <submittedName>
        <fullName evidence="1">Uncharacterized protein</fullName>
    </submittedName>
</protein>
<comment type="caution">
    <text evidence="1">The sequence shown here is derived from an EMBL/GenBank/DDBJ whole genome shotgun (WGS) entry which is preliminary data.</text>
</comment>
<sequence length="75" mass="8028">MATSVIIRDVGVGGYPSRPPFVQLESASVNSSGEYCMMLSSGEQEQKNAATSGPTMEEKLVAWRDLACGMMQHAC</sequence>